<dbReference type="InterPro" id="IPR023213">
    <property type="entry name" value="CAT-like_dom_sf"/>
</dbReference>
<gene>
    <name evidence="2" type="ORF">QF030_008064</name>
</gene>
<dbReference type="PANTHER" id="PTHR45527">
    <property type="entry name" value="NONRIBOSOMAL PEPTIDE SYNTHETASE"/>
    <property type="match status" value="1"/>
</dbReference>
<accession>A0ABU0P327</accession>
<dbReference type="Proteomes" id="UP001230654">
    <property type="component" value="Unassembled WGS sequence"/>
</dbReference>
<dbReference type="Gene3D" id="3.30.559.10">
    <property type="entry name" value="Chloramphenicol acetyltransferase-like domain"/>
    <property type="match status" value="1"/>
</dbReference>
<dbReference type="InterPro" id="IPR001242">
    <property type="entry name" value="Condensation_dom"/>
</dbReference>
<keyword evidence="3" id="KW-1185">Reference proteome</keyword>
<proteinExistence type="predicted"/>
<dbReference type="Pfam" id="PF00668">
    <property type="entry name" value="Condensation"/>
    <property type="match status" value="1"/>
</dbReference>
<dbReference type="RefSeq" id="WP_307167879.1">
    <property type="nucleotide sequence ID" value="NZ_JAUSWV010000003.1"/>
</dbReference>
<evidence type="ECO:0000259" key="1">
    <source>
        <dbReference type="Pfam" id="PF00668"/>
    </source>
</evidence>
<name>A0ABU0P327_STRRH</name>
<organism evidence="2 3">
    <name type="scientific">Streptomyces rishiriensis</name>
    <dbReference type="NCBI Taxonomy" id="68264"/>
    <lineage>
        <taxon>Bacteria</taxon>
        <taxon>Bacillati</taxon>
        <taxon>Actinomycetota</taxon>
        <taxon>Actinomycetes</taxon>
        <taxon>Kitasatosporales</taxon>
        <taxon>Streptomycetaceae</taxon>
        <taxon>Streptomyces</taxon>
    </lineage>
</organism>
<evidence type="ECO:0000313" key="2">
    <source>
        <dbReference type="EMBL" id="MDQ0585796.1"/>
    </source>
</evidence>
<protein>
    <recommendedName>
        <fullName evidence="1">Condensation domain-containing protein</fullName>
    </recommendedName>
</protein>
<dbReference type="EMBL" id="JAUSWV010000003">
    <property type="protein sequence ID" value="MDQ0585796.1"/>
    <property type="molecule type" value="Genomic_DNA"/>
</dbReference>
<comment type="caution">
    <text evidence="2">The sequence shown here is derived from an EMBL/GenBank/DDBJ whole genome shotgun (WGS) entry which is preliminary data.</text>
</comment>
<evidence type="ECO:0000313" key="3">
    <source>
        <dbReference type="Proteomes" id="UP001230654"/>
    </source>
</evidence>
<dbReference type="PANTHER" id="PTHR45527:SF1">
    <property type="entry name" value="FATTY ACID SYNTHASE"/>
    <property type="match status" value="1"/>
</dbReference>
<sequence>MERANIRAVPFSAKRSGIYPQTWGQQWMWEEVVACGPDLHHLNITELVPVTGALTTEDVCQVLRTLVERYEVLRTTFRLGGAGEPQQVVVGHGQLFLEIYDIGRGNEECLDGLIARMDDFRFAAEDVFPIKFCIVVRNGRPEAVVFGLFHLAADGWSLPLLFAELKEMLGSPGAPRPSAAPGGLVTQPADLALREGQSEGREHARRSLRYWMAKLPECPPAMLPDQRRVPESHRFQNLIMKSPAMTAANEVIAARHKVSPQTVTLSLAALLLAAWSGNPRSGFTLYSANRTRGLSHPSLGTLVQDVPICLDVDRTTFSQVLRGAWAAALPAYRWGRYDPAAVKTAVREMRTLGRCEADLSCTLNLGMMQSNPSSPQRPRGPLSKDPADLLGLTTVSTMRGLDRDRPGRRFYLTADYFPDETWIKLRADTAVISPDDMKSFLHALESLAVQAAVDGTANREVAGKILDAYPTNRW</sequence>
<dbReference type="SUPFAM" id="SSF52777">
    <property type="entry name" value="CoA-dependent acyltransferases"/>
    <property type="match status" value="2"/>
</dbReference>
<reference evidence="2 3" key="1">
    <citation type="submission" date="2023-07" db="EMBL/GenBank/DDBJ databases">
        <title>Comparative genomics of wheat-associated soil bacteria to identify genetic determinants of phenazine resistance.</title>
        <authorList>
            <person name="Mouncey N."/>
        </authorList>
    </citation>
    <scope>NUCLEOTIDE SEQUENCE [LARGE SCALE GENOMIC DNA]</scope>
    <source>
        <strain evidence="2 3">B2I6</strain>
    </source>
</reference>
<dbReference type="Gene3D" id="3.30.559.30">
    <property type="entry name" value="Nonribosomal peptide synthetase, condensation domain"/>
    <property type="match status" value="1"/>
</dbReference>
<feature type="domain" description="Condensation" evidence="1">
    <location>
        <begin position="18"/>
        <end position="338"/>
    </location>
</feature>